<dbReference type="GO" id="GO:0005634">
    <property type="term" value="C:nucleus"/>
    <property type="evidence" value="ECO:0007669"/>
    <property type="project" value="UniProtKB-SubCell"/>
</dbReference>
<keyword evidence="2" id="KW-0805">Transcription regulation</keyword>
<protein>
    <recommendedName>
        <fullName evidence="10">Transcription factor domain-containing protein</fullName>
    </recommendedName>
</protein>
<evidence type="ECO:0000256" key="5">
    <source>
        <dbReference type="ARBA" id="ARBA00023242"/>
    </source>
</evidence>
<dbReference type="CDD" id="cd12148">
    <property type="entry name" value="fungal_TF_MHR"/>
    <property type="match status" value="1"/>
</dbReference>
<dbReference type="PANTHER" id="PTHR47540">
    <property type="entry name" value="THIAMINE REPRESSIBLE GENES REGULATORY PROTEIN THI5"/>
    <property type="match status" value="1"/>
</dbReference>
<evidence type="ECO:0000256" key="1">
    <source>
        <dbReference type="ARBA" id="ARBA00004123"/>
    </source>
</evidence>
<dbReference type="AlphaFoldDB" id="A0A9N8P7S3"/>
<reference evidence="8" key="1">
    <citation type="submission" date="2020-06" db="EMBL/GenBank/DDBJ databases">
        <authorList>
            <person name="Onetto C."/>
        </authorList>
    </citation>
    <scope>NUCLEOTIDE SEQUENCE</scope>
</reference>
<evidence type="ECO:0000256" key="7">
    <source>
        <dbReference type="SAM" id="Phobius"/>
    </source>
</evidence>
<evidence type="ECO:0000313" key="9">
    <source>
        <dbReference type="Proteomes" id="UP000716446"/>
    </source>
</evidence>
<feature type="region of interest" description="Disordered" evidence="6">
    <location>
        <begin position="163"/>
        <end position="184"/>
    </location>
</feature>
<keyword evidence="7" id="KW-1133">Transmembrane helix</keyword>
<keyword evidence="3" id="KW-0238">DNA-binding</keyword>
<feature type="compositionally biased region" description="Polar residues" evidence="6">
    <location>
        <begin position="166"/>
        <end position="175"/>
    </location>
</feature>
<dbReference type="Proteomes" id="UP000716446">
    <property type="component" value="Unassembled WGS sequence"/>
</dbReference>
<keyword evidence="5" id="KW-0539">Nucleus</keyword>
<sequence length="232" mass="26449">MFVTRPLLLRDPSAELSETEAKQYRDQLRSCIQAAREAIETINGTARYRVLFPAFWFSQYIAFSAISIIHIYVIQLSRYRIPTDLFDGNPHMDSKNLYDTALEGQNCLVEIGVKSAPVWRYGPILEGLSAETAKYIASHYTKTTHVRSIQDAQMMRMTANDDVARPTNSTSQPTQDIVDKSHEPNIPSFETDAMWITGNENLWNDLMAGTMDNNNLTMDFWPQFDNLPIGML</sequence>
<name>A0A9N8P7S3_9PEZI</name>
<feature type="transmembrane region" description="Helical" evidence="7">
    <location>
        <begin position="54"/>
        <end position="74"/>
    </location>
</feature>
<evidence type="ECO:0000256" key="2">
    <source>
        <dbReference type="ARBA" id="ARBA00023015"/>
    </source>
</evidence>
<dbReference type="GO" id="GO:0045944">
    <property type="term" value="P:positive regulation of transcription by RNA polymerase II"/>
    <property type="evidence" value="ECO:0007669"/>
    <property type="project" value="TreeGrafter"/>
</dbReference>
<keyword evidence="9" id="KW-1185">Reference proteome</keyword>
<evidence type="ECO:0000256" key="4">
    <source>
        <dbReference type="ARBA" id="ARBA00023163"/>
    </source>
</evidence>
<comment type="caution">
    <text evidence="8">The sequence shown here is derived from an EMBL/GenBank/DDBJ whole genome shotgun (WGS) entry which is preliminary data.</text>
</comment>
<dbReference type="InterPro" id="IPR051711">
    <property type="entry name" value="Stress_Response_Reg"/>
</dbReference>
<dbReference type="EMBL" id="CAIJEN010000003">
    <property type="protein sequence ID" value="CAD0084588.1"/>
    <property type="molecule type" value="Genomic_DNA"/>
</dbReference>
<accession>A0A9N8P7S3</accession>
<evidence type="ECO:0000256" key="3">
    <source>
        <dbReference type="ARBA" id="ARBA00023125"/>
    </source>
</evidence>
<keyword evidence="4" id="KW-0804">Transcription</keyword>
<evidence type="ECO:0000256" key="6">
    <source>
        <dbReference type="SAM" id="MobiDB-lite"/>
    </source>
</evidence>
<dbReference type="GO" id="GO:0043565">
    <property type="term" value="F:sequence-specific DNA binding"/>
    <property type="evidence" value="ECO:0007669"/>
    <property type="project" value="TreeGrafter"/>
</dbReference>
<keyword evidence="7" id="KW-0812">Transmembrane</keyword>
<organism evidence="8 9">
    <name type="scientific">Aureobasidium vineae</name>
    <dbReference type="NCBI Taxonomy" id="2773715"/>
    <lineage>
        <taxon>Eukaryota</taxon>
        <taxon>Fungi</taxon>
        <taxon>Dikarya</taxon>
        <taxon>Ascomycota</taxon>
        <taxon>Pezizomycotina</taxon>
        <taxon>Dothideomycetes</taxon>
        <taxon>Dothideomycetidae</taxon>
        <taxon>Dothideales</taxon>
        <taxon>Saccotheciaceae</taxon>
        <taxon>Aureobasidium</taxon>
    </lineage>
</organism>
<dbReference type="PANTHER" id="PTHR47540:SF4">
    <property type="entry name" value="TRANSCRIPTION FACTOR RGLT"/>
    <property type="match status" value="1"/>
</dbReference>
<keyword evidence="7" id="KW-0472">Membrane</keyword>
<gene>
    <name evidence="8" type="ORF">AWRI4619_LOCUS3155</name>
</gene>
<proteinExistence type="predicted"/>
<evidence type="ECO:0008006" key="10">
    <source>
        <dbReference type="Google" id="ProtNLM"/>
    </source>
</evidence>
<comment type="subcellular location">
    <subcellularLocation>
        <location evidence="1">Nucleus</location>
    </subcellularLocation>
</comment>
<evidence type="ECO:0000313" key="8">
    <source>
        <dbReference type="EMBL" id="CAD0084588.1"/>
    </source>
</evidence>